<evidence type="ECO:0008006" key="3">
    <source>
        <dbReference type="Google" id="ProtNLM"/>
    </source>
</evidence>
<dbReference type="PROSITE" id="PS51257">
    <property type="entry name" value="PROKAR_LIPOPROTEIN"/>
    <property type="match status" value="1"/>
</dbReference>
<keyword evidence="2" id="KW-1185">Reference proteome</keyword>
<accession>A0ABX9A230</accession>
<proteinExistence type="predicted"/>
<evidence type="ECO:0000313" key="1">
    <source>
        <dbReference type="EMBL" id="QZD95342.1"/>
    </source>
</evidence>
<gene>
    <name evidence="1" type="ORF">K3136_01030</name>
</gene>
<dbReference type="RefSeq" id="WP_221431082.1">
    <property type="nucleotide sequence ID" value="NZ_CP081294.1"/>
</dbReference>
<organism evidence="1 2">
    <name type="scientific">Qipengyuania gelatinilytica</name>
    <dbReference type="NCBI Taxonomy" id="2867231"/>
    <lineage>
        <taxon>Bacteria</taxon>
        <taxon>Pseudomonadati</taxon>
        <taxon>Pseudomonadota</taxon>
        <taxon>Alphaproteobacteria</taxon>
        <taxon>Sphingomonadales</taxon>
        <taxon>Erythrobacteraceae</taxon>
        <taxon>Qipengyuania</taxon>
    </lineage>
</organism>
<dbReference type="Gene3D" id="2.120.10.30">
    <property type="entry name" value="TolB, C-terminal domain"/>
    <property type="match status" value="1"/>
</dbReference>
<evidence type="ECO:0000313" key="2">
    <source>
        <dbReference type="Proteomes" id="UP000824321"/>
    </source>
</evidence>
<dbReference type="Proteomes" id="UP000824321">
    <property type="component" value="Chromosome"/>
</dbReference>
<dbReference type="EMBL" id="CP081294">
    <property type="protein sequence ID" value="QZD95342.1"/>
    <property type="molecule type" value="Genomic_DNA"/>
</dbReference>
<dbReference type="InterPro" id="IPR011042">
    <property type="entry name" value="6-blade_b-propeller_TolB-like"/>
</dbReference>
<dbReference type="SUPFAM" id="SSF63829">
    <property type="entry name" value="Calcium-dependent phosphotriesterase"/>
    <property type="match status" value="1"/>
</dbReference>
<name>A0ABX9A230_9SPHN</name>
<protein>
    <recommendedName>
        <fullName evidence="3">SMP-30/Gluconolactonase/LRE-like region domain-containing protein</fullName>
    </recommendedName>
</protein>
<reference evidence="1 2" key="1">
    <citation type="submission" date="2021-08" db="EMBL/GenBank/DDBJ databases">
        <title>Comparative Genomics Analysis of the Genus Qipengyuania Reveals Extensive Genetic Diversity and Metabolic Versatility, Including the Description of Fifteen Novel Species.</title>
        <authorList>
            <person name="Liu Y."/>
        </authorList>
    </citation>
    <scope>NUCLEOTIDE SEQUENCE [LARGE SCALE GENOMIC DNA]</scope>
    <source>
        <strain evidence="1 2">1NDH1</strain>
    </source>
</reference>
<sequence length="420" mass="45035">MRASLAALAFSLVVSGCAVDDGEIASVSEPAHTGADWRPVDAETGKIGDIAGLTALSEAFPDSSSVKLRLLNAQLQAGEGGAMIETLVWLNERGYVFSEVARVQIPKLIGEELAEDAAALLLSPPEPVENSEVAWTVPAEAGLVESVLVDVEEWRVAVTSIATRSLWGIMPDGSWTQVELDGADNLTGIVYDRATGDIWVASGNVDQSDDEEEYFSGLMSGLKGPQGPRVEAPDNVVLSDLHRAEDGTLYASDPLNGGVYFLGPERDAIEALLEPGTLRSPQGLVTSEDGKRLYVSDYRYGIAIIELAKRQVSRLRADIAVILDGTDALFRRGNSLIAIQNGTSPMRISQFDLSDDGTRVVGHRILEMAHGEWTEPLGGYLGESALYYVGNGQWDKYVAGVLGEGKEPVPTQIRRLPLAD</sequence>